<dbReference type="GO" id="GO:0031419">
    <property type="term" value="F:cobalamin binding"/>
    <property type="evidence" value="ECO:0007669"/>
    <property type="project" value="InterPro"/>
</dbReference>
<organism evidence="6 7">
    <name type="scientific">candidate division WOR_3 bacterium SM23_60</name>
    <dbReference type="NCBI Taxonomy" id="1703780"/>
    <lineage>
        <taxon>Bacteria</taxon>
        <taxon>Bacteria division WOR-3</taxon>
    </lineage>
</organism>
<evidence type="ECO:0000313" key="7">
    <source>
        <dbReference type="Proteomes" id="UP000051096"/>
    </source>
</evidence>
<dbReference type="InterPro" id="IPR050554">
    <property type="entry name" value="Met_Synthase/Corrinoid"/>
</dbReference>
<dbReference type="CDD" id="cd02070">
    <property type="entry name" value="corrinoid_protein_B12-BD"/>
    <property type="match status" value="1"/>
</dbReference>
<dbReference type="AlphaFoldDB" id="A0A0S8GLG0"/>
<gene>
    <name evidence="6" type="ORF">AMJ87_01975</name>
</gene>
<dbReference type="PANTHER" id="PTHR45833">
    <property type="entry name" value="METHIONINE SYNTHASE"/>
    <property type="match status" value="1"/>
</dbReference>
<dbReference type="InterPro" id="IPR003759">
    <property type="entry name" value="Cbl-bd_cap"/>
</dbReference>
<dbReference type="GO" id="GO:0050667">
    <property type="term" value="P:homocysteine metabolic process"/>
    <property type="evidence" value="ECO:0007669"/>
    <property type="project" value="TreeGrafter"/>
</dbReference>
<comment type="caution">
    <text evidence="6">The sequence shown here is derived from an EMBL/GenBank/DDBJ whole genome shotgun (WGS) entry which is preliminary data.</text>
</comment>
<dbReference type="SMART" id="SM01018">
    <property type="entry name" value="B12-binding_2"/>
    <property type="match status" value="1"/>
</dbReference>
<dbReference type="GO" id="GO:0008705">
    <property type="term" value="F:methionine synthase activity"/>
    <property type="evidence" value="ECO:0007669"/>
    <property type="project" value="TreeGrafter"/>
</dbReference>
<comment type="similarity">
    <text evidence="1">Belongs to the methylamine corrinoid protein family.</text>
</comment>
<dbReference type="Gene3D" id="1.10.1240.10">
    <property type="entry name" value="Methionine synthase domain"/>
    <property type="match status" value="1"/>
</dbReference>
<proteinExistence type="inferred from homology"/>
<dbReference type="SUPFAM" id="SSF52242">
    <property type="entry name" value="Cobalamin (vitamin B12)-binding domain"/>
    <property type="match status" value="1"/>
</dbReference>
<sequence length="213" mass="22925">MDMLKEISQHLQGGSKEKVADMTRRALAANIPPKEILDRGLIDGMNVIGEKYKAHEIFLPDVLLAAKAMYAGMDVLRPLFIKEGMPSLGTVVIGTVQGDLHDIGKNLVGIMLKGAGFEVIDLGNDVAPEAFVETAKREHASVIGMSALLTTTMPAMKRVIECVQKEGLNGRIKTIVGGAPVSEEYAREIGADAYGYDSTHAVECVKKLMTDIS</sequence>
<protein>
    <submittedName>
        <fullName evidence="6">Methyltransferase</fullName>
    </submittedName>
</protein>
<dbReference type="InterPro" id="IPR006158">
    <property type="entry name" value="Cobalamin-bd"/>
</dbReference>
<evidence type="ECO:0000259" key="4">
    <source>
        <dbReference type="PROSITE" id="PS51332"/>
    </source>
</evidence>
<evidence type="ECO:0000259" key="5">
    <source>
        <dbReference type="PROSITE" id="PS51337"/>
    </source>
</evidence>
<feature type="domain" description="B12-binding N-terminal" evidence="5">
    <location>
        <begin position="1"/>
        <end position="88"/>
    </location>
</feature>
<dbReference type="EMBL" id="LJUO01000011">
    <property type="protein sequence ID" value="KPK73314.1"/>
    <property type="molecule type" value="Genomic_DNA"/>
</dbReference>
<evidence type="ECO:0000256" key="3">
    <source>
        <dbReference type="ARBA" id="ARBA00023285"/>
    </source>
</evidence>
<dbReference type="PANTHER" id="PTHR45833:SF1">
    <property type="entry name" value="METHIONINE SYNTHASE"/>
    <property type="match status" value="1"/>
</dbReference>
<name>A0A0S8GLG0_UNCW3</name>
<dbReference type="Proteomes" id="UP000051096">
    <property type="component" value="Unassembled WGS sequence"/>
</dbReference>
<dbReference type="Pfam" id="PF02607">
    <property type="entry name" value="B12-binding_2"/>
    <property type="match status" value="1"/>
</dbReference>
<evidence type="ECO:0000256" key="2">
    <source>
        <dbReference type="ARBA" id="ARBA00022723"/>
    </source>
</evidence>
<dbReference type="GO" id="GO:0046872">
    <property type="term" value="F:metal ion binding"/>
    <property type="evidence" value="ECO:0007669"/>
    <property type="project" value="UniProtKB-KW"/>
</dbReference>
<dbReference type="PROSITE" id="PS51337">
    <property type="entry name" value="B12_BINDING_NTER"/>
    <property type="match status" value="1"/>
</dbReference>
<evidence type="ECO:0000256" key="1">
    <source>
        <dbReference type="ARBA" id="ARBA00010854"/>
    </source>
</evidence>
<dbReference type="PROSITE" id="PS51332">
    <property type="entry name" value="B12_BINDING"/>
    <property type="match status" value="1"/>
</dbReference>
<dbReference type="InterPro" id="IPR036724">
    <property type="entry name" value="Cobalamin-bd_sf"/>
</dbReference>
<dbReference type="SUPFAM" id="SSF47644">
    <property type="entry name" value="Methionine synthase domain"/>
    <property type="match status" value="1"/>
</dbReference>
<dbReference type="GO" id="GO:0032259">
    <property type="term" value="P:methylation"/>
    <property type="evidence" value="ECO:0007669"/>
    <property type="project" value="UniProtKB-KW"/>
</dbReference>
<keyword evidence="6" id="KW-0808">Transferase</keyword>
<dbReference type="InterPro" id="IPR036594">
    <property type="entry name" value="Meth_synthase_dom"/>
</dbReference>
<accession>A0A0S8GLG0</accession>
<evidence type="ECO:0000313" key="6">
    <source>
        <dbReference type="EMBL" id="KPK73314.1"/>
    </source>
</evidence>
<dbReference type="GO" id="GO:0005829">
    <property type="term" value="C:cytosol"/>
    <property type="evidence" value="ECO:0007669"/>
    <property type="project" value="TreeGrafter"/>
</dbReference>
<dbReference type="Pfam" id="PF02310">
    <property type="entry name" value="B12-binding"/>
    <property type="match status" value="1"/>
</dbReference>
<keyword evidence="6" id="KW-0489">Methyltransferase</keyword>
<dbReference type="GO" id="GO:0046653">
    <property type="term" value="P:tetrahydrofolate metabolic process"/>
    <property type="evidence" value="ECO:0007669"/>
    <property type="project" value="TreeGrafter"/>
</dbReference>
<dbReference type="FunFam" id="3.40.50.280:FF:000003">
    <property type="entry name" value="Dimethylamine methyltransferase corrinoid protein"/>
    <property type="match status" value="1"/>
</dbReference>
<keyword evidence="2" id="KW-0479">Metal-binding</keyword>
<feature type="domain" description="B12-binding" evidence="4">
    <location>
        <begin position="88"/>
        <end position="213"/>
    </location>
</feature>
<dbReference type="Gene3D" id="3.40.50.280">
    <property type="entry name" value="Cobalamin-binding domain"/>
    <property type="match status" value="1"/>
</dbReference>
<keyword evidence="3" id="KW-0170">Cobalt</keyword>
<reference evidence="6 7" key="1">
    <citation type="journal article" date="2015" name="Microbiome">
        <title>Genomic resolution of linkages in carbon, nitrogen, and sulfur cycling among widespread estuary sediment bacteria.</title>
        <authorList>
            <person name="Baker B.J."/>
            <person name="Lazar C.S."/>
            <person name="Teske A.P."/>
            <person name="Dick G.J."/>
        </authorList>
    </citation>
    <scope>NUCLEOTIDE SEQUENCE [LARGE SCALE GENOMIC DNA]</scope>
    <source>
        <strain evidence="6">SM23_60</strain>
    </source>
</reference>